<dbReference type="EMBL" id="QURH01000199">
    <property type="protein sequence ID" value="RFU41638.1"/>
    <property type="molecule type" value="Genomic_DNA"/>
</dbReference>
<keyword evidence="3" id="KW-1185">Reference proteome</keyword>
<feature type="region of interest" description="Disordered" evidence="1">
    <location>
        <begin position="114"/>
        <end position="187"/>
    </location>
</feature>
<gene>
    <name evidence="2" type="ORF">DZF91_10705</name>
</gene>
<dbReference type="Proteomes" id="UP000261811">
    <property type="component" value="Unassembled WGS sequence"/>
</dbReference>
<feature type="compositionally biased region" description="Basic and acidic residues" evidence="1">
    <location>
        <begin position="114"/>
        <end position="125"/>
    </location>
</feature>
<feature type="compositionally biased region" description="Basic and acidic residues" evidence="1">
    <location>
        <begin position="157"/>
        <end position="176"/>
    </location>
</feature>
<reference evidence="2 3" key="1">
    <citation type="submission" date="2018-08" db="EMBL/GenBank/DDBJ databases">
        <title>Actinomadura jelena sp. nov., a novel Actinomycete isolated from soil in Chad.</title>
        <authorList>
            <person name="Shi L."/>
        </authorList>
    </citation>
    <scope>NUCLEOTIDE SEQUENCE [LARGE SCALE GENOMIC DNA]</scope>
    <source>
        <strain evidence="2 3">NEAU-G17</strain>
    </source>
</reference>
<dbReference type="RefSeq" id="WP_117357317.1">
    <property type="nucleotide sequence ID" value="NZ_QURH01000199.1"/>
</dbReference>
<feature type="compositionally biased region" description="Polar residues" evidence="1">
    <location>
        <begin position="133"/>
        <end position="142"/>
    </location>
</feature>
<accession>A0A372JQL5</accession>
<sequence>MALRAAAQASRKTLGRPTALPADRAAEVVTAYSGGTAVTVHAGHADVHQHHMGRGARLHVDGHRRVRHAVAKVTRDAQTVLGHAAAGFLLPPALGGANTFLQLMKVGAPISQRVAEDGAQRDSPHQRRAVIGPQTQRQQRQPSGGEHRPVRMAPSDVRAEGGRHHAERDARSAARPDHRRTRGHGQVWQPRASFCGCHRALAPSTSALGRSGEVRSRTYTAALG</sequence>
<proteinExistence type="predicted"/>
<dbReference type="OrthoDB" id="3405463at2"/>
<evidence type="ECO:0000313" key="3">
    <source>
        <dbReference type="Proteomes" id="UP000261811"/>
    </source>
</evidence>
<evidence type="ECO:0000313" key="2">
    <source>
        <dbReference type="EMBL" id="RFU41638.1"/>
    </source>
</evidence>
<organism evidence="2 3">
    <name type="scientific">Actinomadura logoneensis</name>
    <dbReference type="NCBI Taxonomy" id="2293572"/>
    <lineage>
        <taxon>Bacteria</taxon>
        <taxon>Bacillati</taxon>
        <taxon>Actinomycetota</taxon>
        <taxon>Actinomycetes</taxon>
        <taxon>Streptosporangiales</taxon>
        <taxon>Thermomonosporaceae</taxon>
        <taxon>Actinomadura</taxon>
    </lineage>
</organism>
<protein>
    <submittedName>
        <fullName evidence="2">Uncharacterized protein</fullName>
    </submittedName>
</protein>
<name>A0A372JQL5_9ACTN</name>
<dbReference type="AlphaFoldDB" id="A0A372JQL5"/>
<evidence type="ECO:0000256" key="1">
    <source>
        <dbReference type="SAM" id="MobiDB-lite"/>
    </source>
</evidence>
<comment type="caution">
    <text evidence="2">The sequence shown here is derived from an EMBL/GenBank/DDBJ whole genome shotgun (WGS) entry which is preliminary data.</text>
</comment>